<dbReference type="RefSeq" id="WP_156314991.1">
    <property type="nucleotide sequence ID" value="NZ_BAUU01000017.1"/>
</dbReference>
<name>W4QHR4_9BACI</name>
<organism evidence="2 3">
    <name type="scientific">Halalkalibacter hemicellulosilyticusJCM 9152</name>
    <dbReference type="NCBI Taxonomy" id="1236971"/>
    <lineage>
        <taxon>Bacteria</taxon>
        <taxon>Bacillati</taxon>
        <taxon>Bacillota</taxon>
        <taxon>Bacilli</taxon>
        <taxon>Bacillales</taxon>
        <taxon>Bacillaceae</taxon>
        <taxon>Halalkalibacter</taxon>
    </lineage>
</organism>
<sequence>MTKLEEPFNTFWTGKDIDIGKPKKKNASTQKNHPFYTLKKAIQDEVKKTNLDR</sequence>
<dbReference type="AlphaFoldDB" id="W4QHR4"/>
<dbReference type="EMBL" id="BAUU01000017">
    <property type="protein sequence ID" value="GAE31198.1"/>
    <property type="molecule type" value="Genomic_DNA"/>
</dbReference>
<proteinExistence type="predicted"/>
<protein>
    <submittedName>
        <fullName evidence="2">Uncharacterized protein</fullName>
    </submittedName>
</protein>
<dbReference type="STRING" id="1236971.JCM9152_2651"/>
<comment type="caution">
    <text evidence="2">The sequence shown here is derived from an EMBL/GenBank/DDBJ whole genome shotgun (WGS) entry which is preliminary data.</text>
</comment>
<gene>
    <name evidence="2" type="ORF">JCM9152_2651</name>
</gene>
<dbReference type="Proteomes" id="UP000018895">
    <property type="component" value="Unassembled WGS sequence"/>
</dbReference>
<reference evidence="2" key="1">
    <citation type="journal article" date="2014" name="Genome Announc.">
        <title>Draft Genome Sequences of Three Alkaliphilic Bacillus Strains, Bacillus wakoensis JCM 9140T, Bacillus akibai JCM 9157T, and Bacillus hemicellulosilyticus JCM 9152T.</title>
        <authorList>
            <person name="Yuki M."/>
            <person name="Oshima K."/>
            <person name="Suda W."/>
            <person name="Oshida Y."/>
            <person name="Kitamura K."/>
            <person name="Iida T."/>
            <person name="Hattori M."/>
            <person name="Ohkuma M."/>
        </authorList>
    </citation>
    <scope>NUCLEOTIDE SEQUENCE [LARGE SCALE GENOMIC DNA]</scope>
    <source>
        <strain evidence="2">JCM 9152</strain>
    </source>
</reference>
<keyword evidence="3" id="KW-1185">Reference proteome</keyword>
<evidence type="ECO:0000256" key="1">
    <source>
        <dbReference type="SAM" id="MobiDB-lite"/>
    </source>
</evidence>
<evidence type="ECO:0000313" key="3">
    <source>
        <dbReference type="Proteomes" id="UP000018895"/>
    </source>
</evidence>
<feature type="region of interest" description="Disordered" evidence="1">
    <location>
        <begin position="1"/>
        <end position="34"/>
    </location>
</feature>
<evidence type="ECO:0000313" key="2">
    <source>
        <dbReference type="EMBL" id="GAE31198.1"/>
    </source>
</evidence>
<accession>W4QHR4</accession>